<dbReference type="Proteomes" id="UP000001798">
    <property type="component" value="Chromosome 1"/>
</dbReference>
<dbReference type="VEuPathDB" id="FungiDB:Bcin01g01660"/>
<feature type="region of interest" description="Disordered" evidence="1">
    <location>
        <begin position="542"/>
        <end position="598"/>
    </location>
</feature>
<reference evidence="2 3" key="2">
    <citation type="journal article" date="2012" name="Eukaryot. Cell">
        <title>Genome update of Botrytis cinerea strains B05.10 and T4.</title>
        <authorList>
            <person name="Staats M."/>
            <person name="van Kan J.A."/>
        </authorList>
    </citation>
    <scope>NUCLEOTIDE SEQUENCE [LARGE SCALE GENOMIC DNA]</scope>
    <source>
        <strain evidence="2 3">B05.10</strain>
    </source>
</reference>
<protein>
    <submittedName>
        <fullName evidence="2">Uncharacterized protein</fullName>
    </submittedName>
</protein>
<name>A0A384J4C7_BOTFB</name>
<organism evidence="2 3">
    <name type="scientific">Botryotinia fuckeliana (strain B05.10)</name>
    <name type="common">Noble rot fungus</name>
    <name type="synonym">Botrytis cinerea</name>
    <dbReference type="NCBI Taxonomy" id="332648"/>
    <lineage>
        <taxon>Eukaryota</taxon>
        <taxon>Fungi</taxon>
        <taxon>Dikarya</taxon>
        <taxon>Ascomycota</taxon>
        <taxon>Pezizomycotina</taxon>
        <taxon>Leotiomycetes</taxon>
        <taxon>Helotiales</taxon>
        <taxon>Sclerotiniaceae</taxon>
        <taxon>Botrytis</taxon>
    </lineage>
</organism>
<evidence type="ECO:0000313" key="2">
    <source>
        <dbReference type="EMBL" id="ATZ45373.1"/>
    </source>
</evidence>
<reference evidence="2 3" key="1">
    <citation type="journal article" date="2011" name="PLoS Genet.">
        <title>Genomic analysis of the necrotrophic fungal pathogens Sclerotinia sclerotiorum and Botrytis cinerea.</title>
        <authorList>
            <person name="Amselem J."/>
            <person name="Cuomo C.A."/>
            <person name="van Kan J.A."/>
            <person name="Viaud M."/>
            <person name="Benito E.P."/>
            <person name="Couloux A."/>
            <person name="Coutinho P.M."/>
            <person name="de Vries R.P."/>
            <person name="Dyer P.S."/>
            <person name="Fillinger S."/>
            <person name="Fournier E."/>
            <person name="Gout L."/>
            <person name="Hahn M."/>
            <person name="Kohn L."/>
            <person name="Lapalu N."/>
            <person name="Plummer K.M."/>
            <person name="Pradier J.M."/>
            <person name="Quevillon E."/>
            <person name="Sharon A."/>
            <person name="Simon A."/>
            <person name="ten Have A."/>
            <person name="Tudzynski B."/>
            <person name="Tudzynski P."/>
            <person name="Wincker P."/>
            <person name="Andrew M."/>
            <person name="Anthouard V."/>
            <person name="Beever R.E."/>
            <person name="Beffa R."/>
            <person name="Benoit I."/>
            <person name="Bouzid O."/>
            <person name="Brault B."/>
            <person name="Chen Z."/>
            <person name="Choquer M."/>
            <person name="Collemare J."/>
            <person name="Cotton P."/>
            <person name="Danchin E.G."/>
            <person name="Da Silva C."/>
            <person name="Gautier A."/>
            <person name="Giraud C."/>
            <person name="Giraud T."/>
            <person name="Gonzalez C."/>
            <person name="Grossetete S."/>
            <person name="Guldener U."/>
            <person name="Henrissat B."/>
            <person name="Howlett B.J."/>
            <person name="Kodira C."/>
            <person name="Kretschmer M."/>
            <person name="Lappartient A."/>
            <person name="Leroch M."/>
            <person name="Levis C."/>
            <person name="Mauceli E."/>
            <person name="Neuveglise C."/>
            <person name="Oeser B."/>
            <person name="Pearson M."/>
            <person name="Poulain J."/>
            <person name="Poussereau N."/>
            <person name="Quesneville H."/>
            <person name="Rascle C."/>
            <person name="Schumacher J."/>
            <person name="Segurens B."/>
            <person name="Sexton A."/>
            <person name="Silva E."/>
            <person name="Sirven C."/>
            <person name="Soanes D.M."/>
            <person name="Talbot N.J."/>
            <person name="Templeton M."/>
            <person name="Yandava C."/>
            <person name="Yarden O."/>
            <person name="Zeng Q."/>
            <person name="Rollins J.A."/>
            <person name="Lebrun M.H."/>
            <person name="Dickman M."/>
        </authorList>
    </citation>
    <scope>NUCLEOTIDE SEQUENCE [LARGE SCALE GENOMIC DNA]</scope>
    <source>
        <strain evidence="2 3">B05.10</strain>
    </source>
</reference>
<dbReference type="AlphaFoldDB" id="A0A384J4C7"/>
<evidence type="ECO:0000313" key="3">
    <source>
        <dbReference type="Proteomes" id="UP000001798"/>
    </source>
</evidence>
<dbReference type="KEGG" id="bfu:BCIN_01g01660"/>
<sequence>MMSNTDQTMAKFSMACSALFYGVQLDGPAKKFETPPAECPSDLQIQGDSTWAYDLPRNEGEDTKGFQDTEKRESREKSSRRRDISRKAARRKFNRKQFFKGMHSRSRGLREEIRRENIDQGTKVHKDACDLCWDDKIEEDTTVFRNVHNTEVDIAEYGAWSLPNFLWTQLENNYSETTKLSRMLWKYWGNNGRMFTNTPLNCLHAVTPRDVMSYTIEGLNEIVYSRAEGHPFECEILKYLNSETLSFFAPTKRPIDVGAVETSTCPMVNEGLKKSGSSISIETAHSPWRNLSSSTVAALSPSLQIDIRTSHIYVFAVALKYFISKYVYSRIGLTPHTFCRLNQFLASSNVTRDKEWYVGLSDRCQCKLEVHNWLEEFIHDISFQDLRADRLKDPRHHSNYAKNIHDGKTKTPLYVISRLYLKFIAKECFGEQTRPMGMILLQAFAMKWMHYTTLPFDEDDWEFQEVIYNLSRMPVKDLSDYLEKVLCKRVKRLISDPTSGSSLVRDSSSGSYIPNTKPPVTLGEVDALPELIIPLYSVESDDNSSETEIKRPSSPQKIVILPEKTVPVHRNEDDDLSPPIAQETPPDEKIHPHTESPI</sequence>
<dbReference type="GeneID" id="5436206"/>
<gene>
    <name evidence="2" type="ORF">BCIN_01g01660</name>
</gene>
<evidence type="ECO:0000256" key="1">
    <source>
        <dbReference type="SAM" id="MobiDB-lite"/>
    </source>
</evidence>
<dbReference type="RefSeq" id="XP_001555638.2">
    <property type="nucleotide sequence ID" value="XM_001555588.2"/>
</dbReference>
<feature type="compositionally biased region" description="Basic and acidic residues" evidence="1">
    <location>
        <begin position="56"/>
        <end position="86"/>
    </location>
</feature>
<dbReference type="EMBL" id="CP009805">
    <property type="protein sequence ID" value="ATZ45373.1"/>
    <property type="molecule type" value="Genomic_DNA"/>
</dbReference>
<reference evidence="2 3" key="3">
    <citation type="journal article" date="2017" name="Mol. Plant Pathol.">
        <title>A gapless genome sequence of the fungus Botrytis cinerea.</title>
        <authorList>
            <person name="Van Kan J.A."/>
            <person name="Stassen J.H."/>
            <person name="Mosbach A."/>
            <person name="Van Der Lee T.A."/>
            <person name="Faino L."/>
            <person name="Farmer A.D."/>
            <person name="Papasotiriou D.G."/>
            <person name="Zhou S."/>
            <person name="Seidl M.F."/>
            <person name="Cottam E."/>
            <person name="Edel D."/>
            <person name="Hahn M."/>
            <person name="Schwartz D.C."/>
            <person name="Dietrich R.A."/>
            <person name="Widdison S."/>
            <person name="Scalliet G."/>
        </authorList>
    </citation>
    <scope>NUCLEOTIDE SEQUENCE [LARGE SCALE GENOMIC DNA]</scope>
    <source>
        <strain evidence="2 3">B05.10</strain>
    </source>
</reference>
<dbReference type="OrthoDB" id="3527612at2759"/>
<keyword evidence="3" id="KW-1185">Reference proteome</keyword>
<feature type="compositionally biased region" description="Low complexity" evidence="1">
    <location>
        <begin position="499"/>
        <end position="511"/>
    </location>
</feature>
<feature type="region of interest" description="Disordered" evidence="1">
    <location>
        <begin position="53"/>
        <end position="86"/>
    </location>
</feature>
<proteinExistence type="predicted"/>
<feature type="compositionally biased region" description="Basic and acidic residues" evidence="1">
    <location>
        <begin position="586"/>
        <end position="598"/>
    </location>
</feature>
<accession>A0A384J4C7</accession>
<feature type="region of interest" description="Disordered" evidence="1">
    <location>
        <begin position="497"/>
        <end position="516"/>
    </location>
</feature>